<dbReference type="GO" id="GO:0008236">
    <property type="term" value="F:serine-type peptidase activity"/>
    <property type="evidence" value="ECO:0007669"/>
    <property type="project" value="InterPro"/>
</dbReference>
<reference evidence="3 4" key="1">
    <citation type="journal article" date="2016" name="Nat. Biotechnol.">
        <title>Measurement of bacterial replication rates in microbial communities.</title>
        <authorList>
            <person name="Brown C.T."/>
            <person name="Olm M.R."/>
            <person name="Thomas B.C."/>
            <person name="Banfield J.F."/>
        </authorList>
    </citation>
    <scope>NUCLEOTIDE SEQUENCE [LARGE SCALE GENOMIC DNA]</scope>
    <source>
        <strain evidence="3">CAG:67_53_122</strain>
    </source>
</reference>
<dbReference type="SUPFAM" id="SSF50156">
    <property type="entry name" value="PDZ domain-like"/>
    <property type="match status" value="1"/>
</dbReference>
<sequence>MKNLFGWMLVVLLVLTAGVSCSDDEELLAGNGIADAAWSAENQVEIEGGVLNYTFAAAGDWTARSSADWCEVQTGSGMAGESLLRLKVAKNTRAEARSATITVSVWGYASPVSFVVKQGKGLIEQGDGKYRSVNEWVAEYMKSRYLWNRAIENVSLDYSLCYDFFFFSILDGVAAQDEVNREDGHWQGQKRMYYYSRLESDAPLSRTPGEAYVGSGIYLLDATRLGDDYIGIVVMVVIPGTPAAEAGLVRGDFITAVNGEEVTESNYQSLGQAVYDGAVDVTVNSVTWTDNGTTPVLTPKGNVQLGSATFTSPAIYMDKVVEIEESDKKAGYLLYMGFDVDYDEELIAAFDRFRAQNVTDLILDLRYNNGGDVLSSTVLGTLIAGEAYKGQLYAHMTFNEDRTEAGESGDYKIGVKETFESVYEPIERALQHALGLKKIYVLVSETTASASEMVINGLRGLDIEVNLIGMPTNGKNVGMEGVVRSFHNYDFLLFPVSFYIENAKGFRDYSDGFTPDVQIDDSAIYPGEFGTMMDQLGYLALQWIKTDNKPQLPSAMHTRGSCRSMRSFGDLWENRPVQPVGGAVMQPVREE</sequence>
<name>A0A1Q6FBE7_9BACT</name>
<dbReference type="CDD" id="cd07561">
    <property type="entry name" value="Peptidase_S41_CPP_like"/>
    <property type="match status" value="1"/>
</dbReference>
<dbReference type="InterPro" id="IPR001478">
    <property type="entry name" value="PDZ"/>
</dbReference>
<accession>A0A1Q6FBE7</accession>
<organism evidence="3 4">
    <name type="scientific">Alistipes putredinis</name>
    <dbReference type="NCBI Taxonomy" id="28117"/>
    <lineage>
        <taxon>Bacteria</taxon>
        <taxon>Pseudomonadati</taxon>
        <taxon>Bacteroidota</taxon>
        <taxon>Bacteroidia</taxon>
        <taxon>Bacteroidales</taxon>
        <taxon>Rikenellaceae</taxon>
        <taxon>Alistipes</taxon>
    </lineage>
</organism>
<dbReference type="GO" id="GO:0007165">
    <property type="term" value="P:signal transduction"/>
    <property type="evidence" value="ECO:0007669"/>
    <property type="project" value="TreeGrafter"/>
</dbReference>
<dbReference type="Pfam" id="PF19190">
    <property type="entry name" value="BACON_2"/>
    <property type="match status" value="1"/>
</dbReference>
<dbReference type="InterPro" id="IPR013783">
    <property type="entry name" value="Ig-like_fold"/>
</dbReference>
<feature type="chain" id="PRO_5013316331" description="PDZ domain-containing protein" evidence="1">
    <location>
        <begin position="23"/>
        <end position="591"/>
    </location>
</feature>
<protein>
    <recommendedName>
        <fullName evidence="2">PDZ domain-containing protein</fullName>
    </recommendedName>
</protein>
<evidence type="ECO:0000256" key="1">
    <source>
        <dbReference type="SAM" id="SignalP"/>
    </source>
</evidence>
<proteinExistence type="predicted"/>
<dbReference type="InterPro" id="IPR041489">
    <property type="entry name" value="PDZ_6"/>
</dbReference>
<dbReference type="Pfam" id="PF03572">
    <property type="entry name" value="Peptidase_S41"/>
    <property type="match status" value="1"/>
</dbReference>
<dbReference type="InterPro" id="IPR024361">
    <property type="entry name" value="BACON"/>
</dbReference>
<dbReference type="InterPro" id="IPR036034">
    <property type="entry name" value="PDZ_sf"/>
</dbReference>
<gene>
    <name evidence="3" type="ORF">BHV66_02430</name>
</gene>
<feature type="domain" description="PDZ" evidence="2">
    <location>
        <begin position="201"/>
        <end position="274"/>
    </location>
</feature>
<dbReference type="EMBL" id="MNQH01000002">
    <property type="protein sequence ID" value="OKY96204.1"/>
    <property type="molecule type" value="Genomic_DNA"/>
</dbReference>
<keyword evidence="1" id="KW-0732">Signal</keyword>
<dbReference type="Pfam" id="PF17820">
    <property type="entry name" value="PDZ_6"/>
    <property type="match status" value="1"/>
</dbReference>
<evidence type="ECO:0000313" key="3">
    <source>
        <dbReference type="EMBL" id="OKY96204.1"/>
    </source>
</evidence>
<dbReference type="PANTHER" id="PTHR32060">
    <property type="entry name" value="TAIL-SPECIFIC PROTEASE"/>
    <property type="match status" value="1"/>
</dbReference>
<dbReference type="InterPro" id="IPR005151">
    <property type="entry name" value="Tail-specific_protease"/>
</dbReference>
<dbReference type="PANTHER" id="PTHR32060:SF30">
    <property type="entry name" value="CARBOXY-TERMINAL PROCESSING PROTEASE CTPA"/>
    <property type="match status" value="1"/>
</dbReference>
<dbReference type="CDD" id="cd14948">
    <property type="entry name" value="BACON"/>
    <property type="match status" value="1"/>
</dbReference>
<dbReference type="Gene3D" id="2.60.40.10">
    <property type="entry name" value="Immunoglobulins"/>
    <property type="match status" value="1"/>
</dbReference>
<dbReference type="Proteomes" id="UP000187417">
    <property type="component" value="Unassembled WGS sequence"/>
</dbReference>
<dbReference type="SUPFAM" id="SSF52096">
    <property type="entry name" value="ClpP/crotonase"/>
    <property type="match status" value="1"/>
</dbReference>
<dbReference type="GO" id="GO:0030288">
    <property type="term" value="C:outer membrane-bounded periplasmic space"/>
    <property type="evidence" value="ECO:0007669"/>
    <property type="project" value="TreeGrafter"/>
</dbReference>
<feature type="signal peptide" evidence="1">
    <location>
        <begin position="1"/>
        <end position="22"/>
    </location>
</feature>
<dbReference type="Gene3D" id="3.30.750.170">
    <property type="match status" value="1"/>
</dbReference>
<dbReference type="PROSITE" id="PS50106">
    <property type="entry name" value="PDZ"/>
    <property type="match status" value="1"/>
</dbReference>
<dbReference type="GO" id="GO:0004175">
    <property type="term" value="F:endopeptidase activity"/>
    <property type="evidence" value="ECO:0007669"/>
    <property type="project" value="TreeGrafter"/>
</dbReference>
<comment type="caution">
    <text evidence="3">The sequence shown here is derived from an EMBL/GenBank/DDBJ whole genome shotgun (WGS) entry which is preliminary data.</text>
</comment>
<dbReference type="SMART" id="SM00228">
    <property type="entry name" value="PDZ"/>
    <property type="match status" value="1"/>
</dbReference>
<evidence type="ECO:0000259" key="2">
    <source>
        <dbReference type="PROSITE" id="PS50106"/>
    </source>
</evidence>
<dbReference type="STRING" id="28117.BHV66_02430"/>
<dbReference type="PROSITE" id="PS51257">
    <property type="entry name" value="PROKAR_LIPOPROTEIN"/>
    <property type="match status" value="1"/>
</dbReference>
<dbReference type="AlphaFoldDB" id="A0A1Q6FBE7"/>
<dbReference type="Gene3D" id="3.90.226.10">
    <property type="entry name" value="2-enoyl-CoA Hydratase, Chain A, domain 1"/>
    <property type="match status" value="1"/>
</dbReference>
<dbReference type="RefSeq" id="WP_195272000.1">
    <property type="nucleotide sequence ID" value="NZ_CAMQOD010000012.1"/>
</dbReference>
<dbReference type="InterPro" id="IPR029045">
    <property type="entry name" value="ClpP/crotonase-like_dom_sf"/>
</dbReference>
<evidence type="ECO:0000313" key="4">
    <source>
        <dbReference type="Proteomes" id="UP000187417"/>
    </source>
</evidence>
<dbReference type="Gene3D" id="2.30.42.10">
    <property type="match status" value="1"/>
</dbReference>
<dbReference type="GO" id="GO:0006508">
    <property type="term" value="P:proteolysis"/>
    <property type="evidence" value="ECO:0007669"/>
    <property type="project" value="InterPro"/>
</dbReference>